<comment type="similarity">
    <text evidence="6">Belongs to the mitochondrion-specific ribosomal protein mL54 family.</text>
</comment>
<gene>
    <name evidence="9" type="ORF">P167DRAFT_514716</name>
</gene>
<keyword evidence="2" id="KW-0809">Transit peptide</keyword>
<keyword evidence="5" id="KW-0687">Ribonucleoprotein</keyword>
<protein>
    <recommendedName>
        <fullName evidence="7">Large ribosomal subunit protein mL54</fullName>
    </recommendedName>
</protein>
<evidence type="ECO:0000256" key="2">
    <source>
        <dbReference type="ARBA" id="ARBA00022946"/>
    </source>
</evidence>
<reference evidence="9 10" key="1">
    <citation type="journal article" date="2018" name="Nat. Ecol. Evol.">
        <title>Pezizomycetes genomes reveal the molecular basis of ectomycorrhizal truffle lifestyle.</title>
        <authorList>
            <person name="Murat C."/>
            <person name="Payen T."/>
            <person name="Noel B."/>
            <person name="Kuo A."/>
            <person name="Morin E."/>
            <person name="Chen J."/>
            <person name="Kohler A."/>
            <person name="Krizsan K."/>
            <person name="Balestrini R."/>
            <person name="Da Silva C."/>
            <person name="Montanini B."/>
            <person name="Hainaut M."/>
            <person name="Levati E."/>
            <person name="Barry K.W."/>
            <person name="Belfiori B."/>
            <person name="Cichocki N."/>
            <person name="Clum A."/>
            <person name="Dockter R.B."/>
            <person name="Fauchery L."/>
            <person name="Guy J."/>
            <person name="Iotti M."/>
            <person name="Le Tacon F."/>
            <person name="Lindquist E.A."/>
            <person name="Lipzen A."/>
            <person name="Malagnac F."/>
            <person name="Mello A."/>
            <person name="Molinier V."/>
            <person name="Miyauchi S."/>
            <person name="Poulain J."/>
            <person name="Riccioni C."/>
            <person name="Rubini A."/>
            <person name="Sitrit Y."/>
            <person name="Splivallo R."/>
            <person name="Traeger S."/>
            <person name="Wang M."/>
            <person name="Zifcakova L."/>
            <person name="Wipf D."/>
            <person name="Zambonelli A."/>
            <person name="Paolocci F."/>
            <person name="Nowrousian M."/>
            <person name="Ottonello S."/>
            <person name="Baldrian P."/>
            <person name="Spatafora J.W."/>
            <person name="Henrissat B."/>
            <person name="Nagy L.G."/>
            <person name="Aury J.M."/>
            <person name="Wincker P."/>
            <person name="Grigoriev I.V."/>
            <person name="Bonfante P."/>
            <person name="Martin F.M."/>
        </authorList>
    </citation>
    <scope>NUCLEOTIDE SEQUENCE [LARGE SCALE GENOMIC DNA]</scope>
    <source>
        <strain evidence="9 10">CCBAS932</strain>
    </source>
</reference>
<evidence type="ECO:0000256" key="5">
    <source>
        <dbReference type="ARBA" id="ARBA00023274"/>
    </source>
</evidence>
<feature type="compositionally biased region" description="Low complexity" evidence="8">
    <location>
        <begin position="35"/>
        <end position="54"/>
    </location>
</feature>
<dbReference type="PANTHER" id="PTHR28595">
    <property type="entry name" value="39S RIBOSOMAL PROTEIN L54, MITOCHONDRIAL"/>
    <property type="match status" value="1"/>
</dbReference>
<dbReference type="PANTHER" id="PTHR28595:SF1">
    <property type="entry name" value="LARGE RIBOSOMAL SUBUNIT PROTEIN ML54"/>
    <property type="match status" value="1"/>
</dbReference>
<evidence type="ECO:0000256" key="7">
    <source>
        <dbReference type="ARBA" id="ARBA00035179"/>
    </source>
</evidence>
<evidence type="ECO:0000313" key="10">
    <source>
        <dbReference type="Proteomes" id="UP000277580"/>
    </source>
</evidence>
<evidence type="ECO:0000256" key="6">
    <source>
        <dbReference type="ARBA" id="ARBA00033752"/>
    </source>
</evidence>
<name>A0A3N4LA52_9PEZI</name>
<dbReference type="InParanoid" id="A0A3N4LA52"/>
<proteinExistence type="inferred from homology"/>
<evidence type="ECO:0000256" key="3">
    <source>
        <dbReference type="ARBA" id="ARBA00022980"/>
    </source>
</evidence>
<sequence length="251" mass="26945">MFCLRRIQPAVSLRAVRTYSVANPNVVNQAKPLQSSTPGGEGSPSATSTSAAQPFSIPLTPAAPKIAVKPKITVVSGTMAGTPLKNINYLKGKSDPVALEDSEYPEWLWSLLDKKTTVDGLEGEEVGDLYSKSKKERKIAKKRAEKVAALQSLNSEIRIPITEQTIDLPFTTSPNHPFTRVVAAVGGVGENIPGAKPGLSKAMRPSTVEIGGEVQVSAEEALAARLEVKREMRKKSRAAIKEKNFLSTLGR</sequence>
<keyword evidence="4" id="KW-0496">Mitochondrion</keyword>
<evidence type="ECO:0000313" key="9">
    <source>
        <dbReference type="EMBL" id="RPB17521.1"/>
    </source>
</evidence>
<comment type="subcellular location">
    <subcellularLocation>
        <location evidence="1">Mitochondrion</location>
    </subcellularLocation>
</comment>
<dbReference type="Pfam" id="PF08561">
    <property type="entry name" value="Ribosomal_L37"/>
    <property type="match status" value="1"/>
</dbReference>
<keyword evidence="10" id="KW-1185">Reference proteome</keyword>
<dbReference type="EMBL" id="ML119105">
    <property type="protein sequence ID" value="RPB17521.1"/>
    <property type="molecule type" value="Genomic_DNA"/>
</dbReference>
<dbReference type="OrthoDB" id="10252718at2759"/>
<evidence type="ECO:0000256" key="1">
    <source>
        <dbReference type="ARBA" id="ARBA00004173"/>
    </source>
</evidence>
<feature type="region of interest" description="Disordered" evidence="8">
    <location>
        <begin position="30"/>
        <end position="54"/>
    </location>
</feature>
<keyword evidence="3" id="KW-0689">Ribosomal protein</keyword>
<evidence type="ECO:0000256" key="8">
    <source>
        <dbReference type="SAM" id="MobiDB-lite"/>
    </source>
</evidence>
<dbReference type="GO" id="GO:0005762">
    <property type="term" value="C:mitochondrial large ribosomal subunit"/>
    <property type="evidence" value="ECO:0007669"/>
    <property type="project" value="TreeGrafter"/>
</dbReference>
<dbReference type="Proteomes" id="UP000277580">
    <property type="component" value="Unassembled WGS sequence"/>
</dbReference>
<dbReference type="STRING" id="1392247.A0A3N4LA52"/>
<evidence type="ECO:0000256" key="4">
    <source>
        <dbReference type="ARBA" id="ARBA00023128"/>
    </source>
</evidence>
<dbReference type="GO" id="GO:0003735">
    <property type="term" value="F:structural constituent of ribosome"/>
    <property type="evidence" value="ECO:0007669"/>
    <property type="project" value="TreeGrafter"/>
</dbReference>
<dbReference type="AlphaFoldDB" id="A0A3N4LA52"/>
<dbReference type="InterPro" id="IPR013870">
    <property type="entry name" value="Ribosomal_mL54"/>
</dbReference>
<accession>A0A3N4LA52</accession>
<organism evidence="9 10">
    <name type="scientific">Morchella conica CCBAS932</name>
    <dbReference type="NCBI Taxonomy" id="1392247"/>
    <lineage>
        <taxon>Eukaryota</taxon>
        <taxon>Fungi</taxon>
        <taxon>Dikarya</taxon>
        <taxon>Ascomycota</taxon>
        <taxon>Pezizomycotina</taxon>
        <taxon>Pezizomycetes</taxon>
        <taxon>Pezizales</taxon>
        <taxon>Morchellaceae</taxon>
        <taxon>Morchella</taxon>
    </lineage>
</organism>